<accession>A0A9E8LW97</accession>
<dbReference type="Proteomes" id="UP001164718">
    <property type="component" value="Chromosome"/>
</dbReference>
<keyword evidence="1" id="KW-0812">Transmembrane</keyword>
<name>A0A9E8LW97_9BACI</name>
<keyword evidence="1" id="KW-1133">Transmembrane helix</keyword>
<dbReference type="InterPro" id="IPR024419">
    <property type="entry name" value="YvrJ"/>
</dbReference>
<reference evidence="2" key="1">
    <citation type="submission" date="2022-09" db="EMBL/GenBank/DDBJ databases">
        <title>Complete Genomes of Fervidibacillus albus and Fervidibacillus halotolerans isolated from tidal flat sediments.</title>
        <authorList>
            <person name="Kwon K.K."/>
            <person name="Yang S.-H."/>
            <person name="Park M.J."/>
            <person name="Oh H.-M."/>
        </authorList>
    </citation>
    <scope>NUCLEOTIDE SEQUENCE</scope>
    <source>
        <strain evidence="2">MEBiC13591</strain>
    </source>
</reference>
<organism evidence="2 3">
    <name type="scientific">Fervidibacillus albus</name>
    <dbReference type="NCBI Taxonomy" id="2980026"/>
    <lineage>
        <taxon>Bacteria</taxon>
        <taxon>Bacillati</taxon>
        <taxon>Bacillota</taxon>
        <taxon>Bacilli</taxon>
        <taxon>Bacillales</taxon>
        <taxon>Bacillaceae</taxon>
        <taxon>Fervidibacillus</taxon>
    </lineage>
</organism>
<keyword evidence="1" id="KW-0472">Membrane</keyword>
<evidence type="ECO:0000313" key="3">
    <source>
        <dbReference type="Proteomes" id="UP001164718"/>
    </source>
</evidence>
<dbReference type="KEGG" id="faf:OE104_06015"/>
<evidence type="ECO:0000256" key="1">
    <source>
        <dbReference type="SAM" id="Phobius"/>
    </source>
</evidence>
<protein>
    <submittedName>
        <fullName evidence="2">YvrJ family protein</fullName>
    </submittedName>
</protein>
<sequence length="46" mass="5219">MVDMLSFISEVGFPIVVTLILLYRIEGKLDQVVQSIDRLPERISKG</sequence>
<gene>
    <name evidence="2" type="ORF">OE104_06015</name>
</gene>
<dbReference type="RefSeq" id="WP_275418675.1">
    <property type="nucleotide sequence ID" value="NZ_CP106878.1"/>
</dbReference>
<dbReference type="Pfam" id="PF12841">
    <property type="entry name" value="YvrJ"/>
    <property type="match status" value="1"/>
</dbReference>
<evidence type="ECO:0000313" key="2">
    <source>
        <dbReference type="EMBL" id="WAA10868.1"/>
    </source>
</evidence>
<proteinExistence type="predicted"/>
<feature type="transmembrane region" description="Helical" evidence="1">
    <location>
        <begin position="6"/>
        <end position="25"/>
    </location>
</feature>
<dbReference type="EMBL" id="CP106878">
    <property type="protein sequence ID" value="WAA10868.1"/>
    <property type="molecule type" value="Genomic_DNA"/>
</dbReference>
<dbReference type="AlphaFoldDB" id="A0A9E8LW97"/>
<keyword evidence="3" id="KW-1185">Reference proteome</keyword>